<reference evidence="2" key="1">
    <citation type="submission" date="2018-05" db="EMBL/GenBank/DDBJ databases">
        <authorList>
            <person name="Lanie J.A."/>
            <person name="Ng W.-L."/>
            <person name="Kazmierczak K.M."/>
            <person name="Andrzejewski T.M."/>
            <person name="Davidsen T.M."/>
            <person name="Wayne K.J."/>
            <person name="Tettelin H."/>
            <person name="Glass J.I."/>
            <person name="Rusch D."/>
            <person name="Podicherti R."/>
            <person name="Tsui H.-C.T."/>
            <person name="Winkler M.E."/>
        </authorList>
    </citation>
    <scope>NUCLEOTIDE SEQUENCE</scope>
</reference>
<dbReference type="AlphaFoldDB" id="A0A382VSK0"/>
<dbReference type="InterPro" id="IPR003779">
    <property type="entry name" value="CMD-like"/>
</dbReference>
<accession>A0A382VSK0</accession>
<dbReference type="InterPro" id="IPR029032">
    <property type="entry name" value="AhpD-like"/>
</dbReference>
<evidence type="ECO:0000313" key="2">
    <source>
        <dbReference type="EMBL" id="SVD49005.1"/>
    </source>
</evidence>
<dbReference type="Gene3D" id="1.20.1290.10">
    <property type="entry name" value="AhpD-like"/>
    <property type="match status" value="1"/>
</dbReference>
<evidence type="ECO:0000259" key="1">
    <source>
        <dbReference type="Pfam" id="PF02627"/>
    </source>
</evidence>
<dbReference type="GO" id="GO:0051920">
    <property type="term" value="F:peroxiredoxin activity"/>
    <property type="evidence" value="ECO:0007669"/>
    <property type="project" value="InterPro"/>
</dbReference>
<proteinExistence type="predicted"/>
<feature type="domain" description="Carboxymuconolactone decarboxylase-like" evidence="1">
    <location>
        <begin position="41"/>
        <end position="103"/>
    </location>
</feature>
<protein>
    <recommendedName>
        <fullName evidence="1">Carboxymuconolactone decarboxylase-like domain-containing protein</fullName>
    </recommendedName>
</protein>
<feature type="non-terminal residue" evidence="2">
    <location>
        <position position="113"/>
    </location>
</feature>
<dbReference type="EMBL" id="UINC01153988">
    <property type="protein sequence ID" value="SVD49005.1"/>
    <property type="molecule type" value="Genomic_DNA"/>
</dbReference>
<organism evidence="2">
    <name type="scientific">marine metagenome</name>
    <dbReference type="NCBI Taxonomy" id="408172"/>
    <lineage>
        <taxon>unclassified sequences</taxon>
        <taxon>metagenomes</taxon>
        <taxon>ecological metagenomes</taxon>
    </lineage>
</organism>
<sequence>MSWIKTISPKEADGELKNLYDVMLKNSRMIPKMRQLNSLRPEVLKVMNDLSKVADFGGTTLGREREELITFVVAYHLNCSYCSIAHGGGMARRAGASTEEIVNLACNYQNAGL</sequence>
<gene>
    <name evidence="2" type="ORF">METZ01_LOCUS401859</name>
</gene>
<name>A0A382VSK0_9ZZZZ</name>
<dbReference type="Pfam" id="PF02627">
    <property type="entry name" value="CMD"/>
    <property type="match status" value="1"/>
</dbReference>
<dbReference type="SUPFAM" id="SSF69118">
    <property type="entry name" value="AhpD-like"/>
    <property type="match status" value="1"/>
</dbReference>